<dbReference type="EMBL" id="KN837132">
    <property type="protein sequence ID" value="KIJ42153.1"/>
    <property type="molecule type" value="Genomic_DNA"/>
</dbReference>
<gene>
    <name evidence="1" type="ORF">M422DRAFT_209005</name>
</gene>
<dbReference type="InterPro" id="IPR021276">
    <property type="entry name" value="DUF2855"/>
</dbReference>
<dbReference type="Proteomes" id="UP000054279">
    <property type="component" value="Unassembled WGS sequence"/>
</dbReference>
<sequence>MAGFTNSTLIVPRGSSNLNPYDIKISESQIPESIPNNHVVIRVERFGFSANNVTYQAFGEHPHFRYFEFHYSPEALDKYGVIPVWGYGTVVASTVGTISTGERVFGYFGMSKYLLLPIDTLDLNAHNFYVVRSHLTKDRRPYNQITRCAADPLYKEATEDLAMIYRPLFWTAFWCEDWLFSGTKVPFSGASTILISSASSKTAFCFAHLLGRRRISLQGTSIRIIGLTSKKNRDFTQSLQLYDQVITYDEVTKKQLPTGDGKWVYVDLTANEAINSKVVNVLGPILVRYVNLGVTSVAPNSDRKNAALGGSLGITSSSPRDGSTPEMFFMPEWLSERRKLLTVKQIAAMQYHAWTELMGQCGPWIRVKRTWGTKKVAEEYRELAENGVGPENGLIWSLWNEGDIAKNSASAKTIPSKL</sequence>
<dbReference type="HOGENOM" id="CLU_037224_1_0_1"/>
<accession>A0A0C9UGG8</accession>
<keyword evidence="2" id="KW-1185">Reference proteome</keyword>
<reference evidence="1 2" key="1">
    <citation type="submission" date="2014-06" db="EMBL/GenBank/DDBJ databases">
        <title>Evolutionary Origins and Diversification of the Mycorrhizal Mutualists.</title>
        <authorList>
            <consortium name="DOE Joint Genome Institute"/>
            <consortium name="Mycorrhizal Genomics Consortium"/>
            <person name="Kohler A."/>
            <person name="Kuo A."/>
            <person name="Nagy L.G."/>
            <person name="Floudas D."/>
            <person name="Copeland A."/>
            <person name="Barry K.W."/>
            <person name="Cichocki N."/>
            <person name="Veneault-Fourrey C."/>
            <person name="LaButti K."/>
            <person name="Lindquist E.A."/>
            <person name="Lipzen A."/>
            <person name="Lundell T."/>
            <person name="Morin E."/>
            <person name="Murat C."/>
            <person name="Riley R."/>
            <person name="Ohm R."/>
            <person name="Sun H."/>
            <person name="Tunlid A."/>
            <person name="Henrissat B."/>
            <person name="Grigoriev I.V."/>
            <person name="Hibbett D.S."/>
            <person name="Martin F."/>
        </authorList>
    </citation>
    <scope>NUCLEOTIDE SEQUENCE [LARGE SCALE GENOMIC DNA]</scope>
    <source>
        <strain evidence="1 2">SS14</strain>
    </source>
</reference>
<name>A0A0C9UGG8_SPHS4</name>
<protein>
    <submittedName>
        <fullName evidence="1">Uncharacterized protein</fullName>
    </submittedName>
</protein>
<dbReference type="Pfam" id="PF11017">
    <property type="entry name" value="DUF2855"/>
    <property type="match status" value="1"/>
</dbReference>
<dbReference type="AlphaFoldDB" id="A0A0C9UGG8"/>
<dbReference type="OrthoDB" id="192702at2759"/>
<proteinExistence type="predicted"/>
<evidence type="ECO:0000313" key="1">
    <source>
        <dbReference type="EMBL" id="KIJ42153.1"/>
    </source>
</evidence>
<evidence type="ECO:0000313" key="2">
    <source>
        <dbReference type="Proteomes" id="UP000054279"/>
    </source>
</evidence>
<organism evidence="1 2">
    <name type="scientific">Sphaerobolus stellatus (strain SS14)</name>
    <dbReference type="NCBI Taxonomy" id="990650"/>
    <lineage>
        <taxon>Eukaryota</taxon>
        <taxon>Fungi</taxon>
        <taxon>Dikarya</taxon>
        <taxon>Basidiomycota</taxon>
        <taxon>Agaricomycotina</taxon>
        <taxon>Agaricomycetes</taxon>
        <taxon>Phallomycetidae</taxon>
        <taxon>Geastrales</taxon>
        <taxon>Sphaerobolaceae</taxon>
        <taxon>Sphaerobolus</taxon>
    </lineage>
</organism>